<reference evidence="1" key="1">
    <citation type="journal article" date="2020" name="Nature">
        <title>Giant virus diversity and host interactions through global metagenomics.</title>
        <authorList>
            <person name="Schulz F."/>
            <person name="Roux S."/>
            <person name="Paez-Espino D."/>
            <person name="Jungbluth S."/>
            <person name="Walsh D.A."/>
            <person name="Denef V.J."/>
            <person name="McMahon K.D."/>
            <person name="Konstantinidis K.T."/>
            <person name="Eloe-Fadrosh E.A."/>
            <person name="Kyrpides N.C."/>
            <person name="Woyke T."/>
        </authorList>
    </citation>
    <scope>NUCLEOTIDE SEQUENCE</scope>
    <source>
        <strain evidence="1">GVMAG-S-1014582-52</strain>
    </source>
</reference>
<evidence type="ECO:0000313" key="1">
    <source>
        <dbReference type="EMBL" id="QHU33307.1"/>
    </source>
</evidence>
<dbReference type="SUPFAM" id="SSF63825">
    <property type="entry name" value="YWTD domain"/>
    <property type="match status" value="1"/>
</dbReference>
<organism evidence="1">
    <name type="scientific">viral metagenome</name>
    <dbReference type="NCBI Taxonomy" id="1070528"/>
    <lineage>
        <taxon>unclassified sequences</taxon>
        <taxon>metagenomes</taxon>
        <taxon>organismal metagenomes</taxon>
    </lineage>
</organism>
<dbReference type="Gene3D" id="2.130.10.10">
    <property type="entry name" value="YVTN repeat-like/Quinoprotein amine dehydrogenase"/>
    <property type="match status" value="1"/>
</dbReference>
<dbReference type="NCBIfam" id="TIGR03118">
    <property type="entry name" value="PEPCTERM_chp_1"/>
    <property type="match status" value="1"/>
</dbReference>
<dbReference type="InterPro" id="IPR017549">
    <property type="entry name" value="APMV_L690"/>
</dbReference>
<dbReference type="AlphaFoldDB" id="A0A6C0LRT6"/>
<protein>
    <submittedName>
        <fullName evidence="1">Uncharacterized protein</fullName>
    </submittedName>
</protein>
<accession>A0A6C0LRT6</accession>
<dbReference type="InterPro" id="IPR015943">
    <property type="entry name" value="WD40/YVTN_repeat-like_dom_sf"/>
</dbReference>
<dbReference type="EMBL" id="MN740556">
    <property type="protein sequence ID" value="QHU33307.1"/>
    <property type="molecule type" value="Genomic_DNA"/>
</dbReference>
<sequence>MASKIYYDHMYEPYDSYRRKCNPCRNCKPICRPYEPCLPLCIERPIIPYCSPCKPDPCYGYPGSRGSFCQDPYPSTRYKFPDFPYTPCLTYPQYDPCNPCNPYPPCPFPPIPPPINQHRVRQTNLVSNLLGTLSNTDITLINPRGMVIHDDKLWVAVAGSSKIAQYSLNGSILEPTIAVRTLIGTPLNPHGLVYNYDPSIYHIPMSIFPATFITCTKQGTINAATGIFPAEMTVIHTSVTNGNYTGLAITPHHLYVANFSNNIIGSVDMFSNNFTFISATSFIDPNPLPEYAPFNVVYLNGFLYVLYARKQFGNYSEPALGPGLGYINIFNTNGTFLSRFATGGVLNAPWAMVKAPSFPGIPHDSFLIGNHGDGKIHIFTNTGIMLGQLHNCIGEQTIMPNLWSIIHAPSGLSPIYFSSGPNFGIGGLIGNLHTC</sequence>
<name>A0A6C0LRT6_9ZZZZ</name>
<proteinExistence type="predicted"/>